<comment type="similarity">
    <text evidence="2">Belongs to the major facilitator superfamily.</text>
</comment>
<evidence type="ECO:0000313" key="4">
    <source>
        <dbReference type="EMBL" id="KAH0621941.1"/>
    </source>
</evidence>
<organism evidence="4 5">
    <name type="scientific">Phrynosoma platyrhinos</name>
    <name type="common">Desert horned lizard</name>
    <dbReference type="NCBI Taxonomy" id="52577"/>
    <lineage>
        <taxon>Eukaryota</taxon>
        <taxon>Metazoa</taxon>
        <taxon>Chordata</taxon>
        <taxon>Craniata</taxon>
        <taxon>Vertebrata</taxon>
        <taxon>Euteleostomi</taxon>
        <taxon>Lepidosauria</taxon>
        <taxon>Squamata</taxon>
        <taxon>Bifurcata</taxon>
        <taxon>Unidentata</taxon>
        <taxon>Episquamata</taxon>
        <taxon>Toxicofera</taxon>
        <taxon>Iguania</taxon>
        <taxon>Phrynosomatidae</taxon>
        <taxon>Phrynosomatinae</taxon>
        <taxon>Phrynosoma</taxon>
    </lineage>
</organism>
<keyword evidence="3" id="KW-0472">Membrane</keyword>
<keyword evidence="5" id="KW-1185">Reference proteome</keyword>
<name>A0ABQ7SWX7_PHRPL</name>
<comment type="caution">
    <text evidence="4">The sequence shown here is derived from an EMBL/GenBank/DDBJ whole genome shotgun (WGS) entry which is preliminary data.</text>
</comment>
<dbReference type="PANTHER" id="PTHR11328:SF30">
    <property type="entry name" value="SPHINGOSINE-1-PHOSPHATE TRANSPORTER MFSD2B"/>
    <property type="match status" value="1"/>
</dbReference>
<feature type="transmembrane region" description="Helical" evidence="3">
    <location>
        <begin position="5"/>
        <end position="21"/>
    </location>
</feature>
<accession>A0ABQ7SWX7</accession>
<reference evidence="4 5" key="1">
    <citation type="journal article" date="2022" name="Gigascience">
        <title>A chromosome-level genome assembly and annotation of the desert horned lizard, Phrynosoma platyrhinos, provides insight into chromosomal rearrangements among reptiles.</title>
        <authorList>
            <person name="Koochekian N."/>
            <person name="Ascanio A."/>
            <person name="Farleigh K."/>
            <person name="Card D.C."/>
            <person name="Schield D.R."/>
            <person name="Castoe T.A."/>
            <person name="Jezkova T."/>
        </authorList>
    </citation>
    <scope>NUCLEOTIDE SEQUENCE [LARGE SCALE GENOMIC DNA]</scope>
    <source>
        <strain evidence="4">NK-2021</strain>
    </source>
</reference>
<dbReference type="EMBL" id="JAIPUX010003289">
    <property type="protein sequence ID" value="KAH0621941.1"/>
    <property type="molecule type" value="Genomic_DNA"/>
</dbReference>
<keyword evidence="3" id="KW-0812">Transmembrane</keyword>
<dbReference type="InterPro" id="IPR036259">
    <property type="entry name" value="MFS_trans_sf"/>
</dbReference>
<gene>
    <name evidence="4" type="ORF">JD844_023696</name>
</gene>
<evidence type="ECO:0000313" key="5">
    <source>
        <dbReference type="Proteomes" id="UP000826234"/>
    </source>
</evidence>
<comment type="subcellular location">
    <subcellularLocation>
        <location evidence="1">Membrane</location>
        <topology evidence="1">Multi-pass membrane protein</topology>
    </subcellularLocation>
</comment>
<keyword evidence="3" id="KW-1133">Transmembrane helix</keyword>
<dbReference type="Proteomes" id="UP000826234">
    <property type="component" value="Unassembled WGS sequence"/>
</dbReference>
<protein>
    <submittedName>
        <fullName evidence="4">Uncharacterized protein</fullName>
    </submittedName>
</protein>
<evidence type="ECO:0000256" key="2">
    <source>
        <dbReference type="ARBA" id="ARBA00008335"/>
    </source>
</evidence>
<feature type="transmembrane region" description="Helical" evidence="3">
    <location>
        <begin position="33"/>
        <end position="57"/>
    </location>
</feature>
<sequence>MPWLLGCTPFLIVSYFLLWYIPPFISKRVVWCLTFYCLFQALSTLFQVAYSALTMFLTTEQKDRDSATAYRMTFEVLGTLVGAALHGQIVASAHASDQCIHNETTEHIHQQENISIIQDLSHGIHTDVDQLFLERSLDLFHLTEHQPPLWSN</sequence>
<evidence type="ECO:0000256" key="3">
    <source>
        <dbReference type="SAM" id="Phobius"/>
    </source>
</evidence>
<dbReference type="SUPFAM" id="SSF103473">
    <property type="entry name" value="MFS general substrate transporter"/>
    <property type="match status" value="1"/>
</dbReference>
<dbReference type="InterPro" id="IPR039672">
    <property type="entry name" value="MFS_2"/>
</dbReference>
<dbReference type="PANTHER" id="PTHR11328">
    <property type="entry name" value="MAJOR FACILITATOR SUPERFAMILY DOMAIN-CONTAINING PROTEIN"/>
    <property type="match status" value="1"/>
</dbReference>
<proteinExistence type="inferred from homology"/>
<evidence type="ECO:0000256" key="1">
    <source>
        <dbReference type="ARBA" id="ARBA00004141"/>
    </source>
</evidence>
<dbReference type="Pfam" id="PF13347">
    <property type="entry name" value="MFS_2"/>
    <property type="match status" value="1"/>
</dbReference>